<feature type="compositionally biased region" description="Polar residues" evidence="1">
    <location>
        <begin position="13"/>
        <end position="23"/>
    </location>
</feature>
<feature type="compositionally biased region" description="Polar residues" evidence="1">
    <location>
        <begin position="156"/>
        <end position="196"/>
    </location>
</feature>
<feature type="compositionally biased region" description="Polar residues" evidence="1">
    <location>
        <begin position="229"/>
        <end position="241"/>
    </location>
</feature>
<reference evidence="3 4" key="2">
    <citation type="journal article" date="2021" name="J. Hered.">
        <title>Feather Gene Expression Elucidates the Developmental Basis of Plumage Iridescence in African Starlings.</title>
        <authorList>
            <person name="Rubenstein D.R."/>
            <person name="Corvelo A."/>
            <person name="MacManes M.D."/>
            <person name="Maia R."/>
            <person name="Narzisi G."/>
            <person name="Rousaki A."/>
            <person name="Vandenabeele P."/>
            <person name="Shawkey M.D."/>
            <person name="Solomon J."/>
        </authorList>
    </citation>
    <scope>NUCLEOTIDE SEQUENCE [LARGE SCALE GENOMIC DNA]</scope>
    <source>
        <strain evidence="3">SS15</strain>
    </source>
</reference>
<dbReference type="PANTHER" id="PTHR21678">
    <property type="entry name" value="GROWTH INHIBITION AND DIFFERENTIATION RELATED PROTEIN 88"/>
    <property type="match status" value="1"/>
</dbReference>
<dbReference type="OrthoDB" id="5418203at2759"/>
<evidence type="ECO:0000256" key="1">
    <source>
        <dbReference type="SAM" id="MobiDB-lite"/>
    </source>
</evidence>
<comment type="caution">
    <text evidence="2">The sequence shown here is derived from an EMBL/GenBank/DDBJ whole genome shotgun (WGS) entry which is preliminary data.</text>
</comment>
<dbReference type="EMBL" id="JADDUC010000108">
    <property type="protein sequence ID" value="KAG0118568.1"/>
    <property type="molecule type" value="Genomic_DNA"/>
</dbReference>
<feature type="compositionally biased region" description="Basic and acidic residues" evidence="1">
    <location>
        <begin position="267"/>
        <end position="283"/>
    </location>
</feature>
<evidence type="ECO:0000313" key="2">
    <source>
        <dbReference type="EMBL" id="KAG0118568.1"/>
    </source>
</evidence>
<dbReference type="PANTHER" id="PTHR21678:SF6">
    <property type="entry name" value="R3H AND COILED-COIL DOMAIN-CONTAINING PROTEIN 1"/>
    <property type="match status" value="1"/>
</dbReference>
<accession>A0A835NNU6</accession>
<dbReference type="AlphaFoldDB" id="A0A835NNU6"/>
<feature type="region of interest" description="Disordered" evidence="1">
    <location>
        <begin position="1"/>
        <end position="283"/>
    </location>
</feature>
<keyword evidence="4" id="KW-1185">Reference proteome</keyword>
<name>A0A835NNU6_9PASS</name>
<dbReference type="InterPro" id="IPR039884">
    <property type="entry name" value="R3HC1/R3HCL"/>
</dbReference>
<organism evidence="2">
    <name type="scientific">Lamprotornis superbus</name>
    <dbReference type="NCBI Taxonomy" id="245042"/>
    <lineage>
        <taxon>Eukaryota</taxon>
        <taxon>Metazoa</taxon>
        <taxon>Chordata</taxon>
        <taxon>Craniata</taxon>
        <taxon>Vertebrata</taxon>
        <taxon>Euteleostomi</taxon>
        <taxon>Archelosauria</taxon>
        <taxon>Archosauria</taxon>
        <taxon>Dinosauria</taxon>
        <taxon>Saurischia</taxon>
        <taxon>Theropoda</taxon>
        <taxon>Coelurosauria</taxon>
        <taxon>Aves</taxon>
        <taxon>Neognathae</taxon>
        <taxon>Neoaves</taxon>
        <taxon>Telluraves</taxon>
        <taxon>Australaves</taxon>
        <taxon>Passeriformes</taxon>
        <taxon>Sturnidae</taxon>
        <taxon>Lamprotornis</taxon>
    </lineage>
</organism>
<sequence>MGLPNETSRDQKPGTNPTRSQRPAQLWGRGGRGGPRLRHPGDIHGDNSRSSVGSGRIIRPPRKRQDKALFVPKGIRKKANWRERESPGGENCPKNAMGKDGGRQQEAEEEEDAGKSSAEHPGCDEKVPPLGNSQRCCGQENRDRDCSHSHERHPQGESSPANTVTAEFQRQENQPSQNSRGSECGESSSPLENHSWPQLAAAESPQLENQSLESSRNKSSPAHLDPSNAALSFSKLENQEQVEQKPLGNVLEGPGGALAAPGDDPEQIQHRKEEEEDKEHSDVAEALGRSLDLAAGDREGTSLEGDCTAELLAEVIGGKKNGKNPSPGGNSMPWVVQEGLEWSSESGFQIQWVDETHALGIFSSLST</sequence>
<dbReference type="EMBL" id="JADDUC020000032">
    <property type="protein sequence ID" value="KAI1230083.1"/>
    <property type="molecule type" value="Genomic_DNA"/>
</dbReference>
<reference evidence="2" key="1">
    <citation type="submission" date="2020-10" db="EMBL/GenBank/DDBJ databases">
        <title>Feather gene expression reveals the developmental basis of iridescence in African starlings.</title>
        <authorList>
            <person name="Rubenstein D.R."/>
        </authorList>
    </citation>
    <scope>NUCLEOTIDE SEQUENCE</scope>
    <source>
        <strain evidence="2">SS15</strain>
        <tissue evidence="2">Liver</tissue>
    </source>
</reference>
<evidence type="ECO:0000313" key="4">
    <source>
        <dbReference type="Proteomes" id="UP000618051"/>
    </source>
</evidence>
<proteinExistence type="predicted"/>
<dbReference type="Proteomes" id="UP000618051">
    <property type="component" value="Unassembled WGS sequence"/>
</dbReference>
<protein>
    <submittedName>
        <fullName evidence="2">Uncharacterized protein</fullName>
    </submittedName>
</protein>
<reference evidence="3" key="3">
    <citation type="submission" date="2022-01" db="EMBL/GenBank/DDBJ databases">
        <authorList>
            <person name="Rubenstein D.R."/>
        </authorList>
    </citation>
    <scope>NUCLEOTIDE SEQUENCE</scope>
    <source>
        <strain evidence="3">SS15</strain>
        <tissue evidence="3">Liver</tissue>
    </source>
</reference>
<feature type="compositionally biased region" description="Basic and acidic residues" evidence="1">
    <location>
        <begin position="113"/>
        <end position="127"/>
    </location>
</feature>
<gene>
    <name evidence="2" type="ORF">IHE44_000838</name>
    <name evidence="3" type="ORF">IHE44_0010473</name>
</gene>
<evidence type="ECO:0000313" key="3">
    <source>
        <dbReference type="EMBL" id="KAI1230083.1"/>
    </source>
</evidence>
<feature type="compositionally biased region" description="Basic and acidic residues" evidence="1">
    <location>
        <begin position="140"/>
        <end position="155"/>
    </location>
</feature>
<feature type="compositionally biased region" description="Polar residues" evidence="1">
    <location>
        <begin position="206"/>
        <end position="220"/>
    </location>
</feature>
<feature type="compositionally biased region" description="Low complexity" evidence="1">
    <location>
        <begin position="48"/>
        <end position="58"/>
    </location>
</feature>
<feature type="non-terminal residue" evidence="2">
    <location>
        <position position="1"/>
    </location>
</feature>